<feature type="region of interest" description="Disordered" evidence="1">
    <location>
        <begin position="1"/>
        <end position="27"/>
    </location>
</feature>
<dbReference type="Proteomes" id="UP001419268">
    <property type="component" value="Unassembled WGS sequence"/>
</dbReference>
<evidence type="ECO:0000256" key="1">
    <source>
        <dbReference type="SAM" id="MobiDB-lite"/>
    </source>
</evidence>
<accession>A0AAP0HJK3</accession>
<gene>
    <name evidence="2" type="ORF">Scep_028421</name>
</gene>
<feature type="compositionally biased region" description="Basic and acidic residues" evidence="1">
    <location>
        <begin position="8"/>
        <end position="18"/>
    </location>
</feature>
<comment type="caution">
    <text evidence="2">The sequence shown here is derived from an EMBL/GenBank/DDBJ whole genome shotgun (WGS) entry which is preliminary data.</text>
</comment>
<reference evidence="2 3" key="1">
    <citation type="submission" date="2024-01" db="EMBL/GenBank/DDBJ databases">
        <title>Genome assemblies of Stephania.</title>
        <authorList>
            <person name="Yang L."/>
        </authorList>
    </citation>
    <scope>NUCLEOTIDE SEQUENCE [LARGE SCALE GENOMIC DNA]</scope>
    <source>
        <strain evidence="2">JXDWG</strain>
        <tissue evidence="2">Leaf</tissue>
    </source>
</reference>
<proteinExistence type="predicted"/>
<sequence length="103" mass="11747">MLMETLTENEHVSKKDQESIVGKINDEGMMDTNEAMLSYKGSLVEDNQTDQKEAAITDADFDVVESETTFSMRLSDRLRKMLQSPWETSMVVRLMGKSIGYKM</sequence>
<dbReference type="EMBL" id="JBBNAG010000012">
    <property type="protein sequence ID" value="KAK9089339.1"/>
    <property type="molecule type" value="Genomic_DNA"/>
</dbReference>
<evidence type="ECO:0000313" key="2">
    <source>
        <dbReference type="EMBL" id="KAK9089339.1"/>
    </source>
</evidence>
<keyword evidence="3" id="KW-1185">Reference proteome</keyword>
<organism evidence="2 3">
    <name type="scientific">Stephania cephalantha</name>
    <dbReference type="NCBI Taxonomy" id="152367"/>
    <lineage>
        <taxon>Eukaryota</taxon>
        <taxon>Viridiplantae</taxon>
        <taxon>Streptophyta</taxon>
        <taxon>Embryophyta</taxon>
        <taxon>Tracheophyta</taxon>
        <taxon>Spermatophyta</taxon>
        <taxon>Magnoliopsida</taxon>
        <taxon>Ranunculales</taxon>
        <taxon>Menispermaceae</taxon>
        <taxon>Menispermoideae</taxon>
        <taxon>Cissampelideae</taxon>
        <taxon>Stephania</taxon>
    </lineage>
</organism>
<protein>
    <submittedName>
        <fullName evidence="2">Uncharacterized protein</fullName>
    </submittedName>
</protein>
<dbReference type="AlphaFoldDB" id="A0AAP0HJK3"/>
<name>A0AAP0HJK3_9MAGN</name>
<evidence type="ECO:0000313" key="3">
    <source>
        <dbReference type="Proteomes" id="UP001419268"/>
    </source>
</evidence>